<evidence type="ECO:0000313" key="2">
    <source>
        <dbReference type="Proteomes" id="UP000245626"/>
    </source>
</evidence>
<sequence length="397" mass="41708">MQIGLSFVLGLMAASAAFAAPAPEEKGIKIPISKRGSLTHADSDVIDFNKVNAQLSRLSHKYAKNMANYKANTGKDHPLKREANEALRKRGTGAVPLTDQAGESLWTGTITYGTPNQNIPIDFDTGSSDTLVNSGAYKPGSSSTSVKTSKTFSTAYGDGTTASGTVYTDTLHIGGLSATKVAIGLSTTKFIDYAQEGSQGISGMAFPALATFGSNYPPYFYSLKNQGKLNAGVFAFDLDYSGSELYLGGTDSSKYTGSITYFPINSGNGFWQTPATVNGQSISSILDTGTTLIVAPTSEAKSLFSKLGVSSFTQDGTLYGYYNCASPPKVTFNYGGKSVTLSSASTTFGTTNTGDCVLSVVGEDIGIDAWITGDKFLINQYVVFDVDNTRAGLANKA</sequence>
<name>A0ACD0NTT4_9BASI</name>
<proteinExistence type="predicted"/>
<keyword evidence="1" id="KW-0645">Protease</keyword>
<dbReference type="EMBL" id="KZ820075">
    <property type="protein sequence ID" value="PWN49263.1"/>
    <property type="molecule type" value="Genomic_DNA"/>
</dbReference>
<accession>A0ACD0NTT4</accession>
<keyword evidence="2" id="KW-1185">Reference proteome</keyword>
<protein>
    <submittedName>
        <fullName evidence="1">Acid protease</fullName>
    </submittedName>
</protein>
<organism evidence="1 2">
    <name type="scientific">Violaceomyces palustris</name>
    <dbReference type="NCBI Taxonomy" id="1673888"/>
    <lineage>
        <taxon>Eukaryota</taxon>
        <taxon>Fungi</taxon>
        <taxon>Dikarya</taxon>
        <taxon>Basidiomycota</taxon>
        <taxon>Ustilaginomycotina</taxon>
        <taxon>Ustilaginomycetes</taxon>
        <taxon>Violaceomycetales</taxon>
        <taxon>Violaceomycetaceae</taxon>
        <taxon>Violaceomyces</taxon>
    </lineage>
</organism>
<gene>
    <name evidence="1" type="ORF">IE53DRAFT_155086</name>
</gene>
<evidence type="ECO:0000313" key="1">
    <source>
        <dbReference type="EMBL" id="PWN49263.1"/>
    </source>
</evidence>
<keyword evidence="1" id="KW-0378">Hydrolase</keyword>
<dbReference type="Proteomes" id="UP000245626">
    <property type="component" value="Unassembled WGS sequence"/>
</dbReference>
<reference evidence="1 2" key="1">
    <citation type="journal article" date="2018" name="Mol. Biol. Evol.">
        <title>Broad Genomic Sampling Reveals a Smut Pathogenic Ancestry of the Fungal Clade Ustilaginomycotina.</title>
        <authorList>
            <person name="Kijpornyongpan T."/>
            <person name="Mondo S.J."/>
            <person name="Barry K."/>
            <person name="Sandor L."/>
            <person name="Lee J."/>
            <person name="Lipzen A."/>
            <person name="Pangilinan J."/>
            <person name="LaButti K."/>
            <person name="Hainaut M."/>
            <person name="Henrissat B."/>
            <person name="Grigoriev I.V."/>
            <person name="Spatafora J.W."/>
            <person name="Aime M.C."/>
        </authorList>
    </citation>
    <scope>NUCLEOTIDE SEQUENCE [LARGE SCALE GENOMIC DNA]</scope>
    <source>
        <strain evidence="1 2">SA 807</strain>
    </source>
</reference>